<evidence type="ECO:0000313" key="1">
    <source>
        <dbReference type="EMBL" id="GAA4782792.1"/>
    </source>
</evidence>
<organism evidence="1 2">
    <name type="scientific">Lysobacter hankyongensis</name>
    <dbReference type="NCBI Taxonomy" id="1176535"/>
    <lineage>
        <taxon>Bacteria</taxon>
        <taxon>Pseudomonadati</taxon>
        <taxon>Pseudomonadota</taxon>
        <taxon>Gammaproteobacteria</taxon>
        <taxon>Lysobacterales</taxon>
        <taxon>Lysobacteraceae</taxon>
        <taxon>Lysobacter</taxon>
    </lineage>
</organism>
<protein>
    <submittedName>
        <fullName evidence="1">Uncharacterized protein</fullName>
    </submittedName>
</protein>
<dbReference type="EMBL" id="BAABJE010000001">
    <property type="protein sequence ID" value="GAA4782792.1"/>
    <property type="molecule type" value="Genomic_DNA"/>
</dbReference>
<reference evidence="2" key="1">
    <citation type="journal article" date="2019" name="Int. J. Syst. Evol. Microbiol.">
        <title>The Global Catalogue of Microorganisms (GCM) 10K type strain sequencing project: providing services to taxonomists for standard genome sequencing and annotation.</title>
        <authorList>
            <consortium name="The Broad Institute Genomics Platform"/>
            <consortium name="The Broad Institute Genome Sequencing Center for Infectious Disease"/>
            <person name="Wu L."/>
            <person name="Ma J."/>
        </authorList>
    </citation>
    <scope>NUCLEOTIDE SEQUENCE [LARGE SCALE GENOMIC DNA]</scope>
    <source>
        <strain evidence="2">JCM 18204</strain>
    </source>
</reference>
<gene>
    <name evidence="1" type="ORF">GCM10023307_04230</name>
</gene>
<accession>A0ABP9API4</accession>
<dbReference type="RefSeq" id="WP_345301620.1">
    <property type="nucleotide sequence ID" value="NZ_BAABJE010000001.1"/>
</dbReference>
<dbReference type="Proteomes" id="UP001499959">
    <property type="component" value="Unassembled WGS sequence"/>
</dbReference>
<evidence type="ECO:0000313" key="2">
    <source>
        <dbReference type="Proteomes" id="UP001499959"/>
    </source>
</evidence>
<name>A0ABP9API4_9GAMM</name>
<proteinExistence type="predicted"/>
<comment type="caution">
    <text evidence="1">The sequence shown here is derived from an EMBL/GenBank/DDBJ whole genome shotgun (WGS) entry which is preliminary data.</text>
</comment>
<sequence length="159" mass="17534">MTDLTLLPAELAELSVAQLAALSPQQKILLAQQLEQAGDWLKQVKARFDAALEQTYGDRIRAARNDGGKDFGVVHVADGDLRLTVDVSKRVTWDQAQLATIAKRIDAAGESVEEFIDVSYSISESRFQNWPSTLRSQFEATRTVKPGKPTYRLTQAGEG</sequence>
<keyword evidence="2" id="KW-1185">Reference proteome</keyword>